<evidence type="ECO:0000256" key="2">
    <source>
        <dbReference type="ARBA" id="ARBA00022650"/>
    </source>
</evidence>
<evidence type="ECO:0000256" key="3">
    <source>
        <dbReference type="ARBA" id="ARBA00022857"/>
    </source>
</evidence>
<organism evidence="12 13">
    <name type="scientific">Apilactobacillus micheneri</name>
    <dbReference type="NCBI Taxonomy" id="1899430"/>
    <lineage>
        <taxon>Bacteria</taxon>
        <taxon>Bacillati</taxon>
        <taxon>Bacillota</taxon>
        <taxon>Bacilli</taxon>
        <taxon>Lactobacillales</taxon>
        <taxon>Lactobacillaceae</taxon>
        <taxon>Apilactobacillus</taxon>
    </lineage>
</organism>
<protein>
    <recommendedName>
        <fullName evidence="6 7">Pyrroline-5-carboxylate reductase</fullName>
        <shortName evidence="6">P5C reductase</shortName>
        <shortName evidence="6">P5CR</shortName>
        <ecNumber evidence="6 7">1.5.1.2</ecNumber>
    </recommendedName>
    <alternativeName>
        <fullName evidence="6">PCA reductase</fullName>
    </alternativeName>
</protein>
<dbReference type="GO" id="GO:0005737">
    <property type="term" value="C:cytoplasm"/>
    <property type="evidence" value="ECO:0007669"/>
    <property type="project" value="UniProtKB-SubCell"/>
</dbReference>
<dbReference type="SUPFAM" id="SSF51735">
    <property type="entry name" value="NAD(P)-binding Rossmann-fold domains"/>
    <property type="match status" value="1"/>
</dbReference>
<dbReference type="InterPro" id="IPR000304">
    <property type="entry name" value="Pyrroline-COOH_reductase"/>
</dbReference>
<comment type="function">
    <text evidence="5 6">Catalyzes the reduction of 1-pyrroline-5-carboxylate (PCA) to L-proline.</text>
</comment>
<keyword evidence="6 9" id="KW-0028">Amino-acid biosynthesis</keyword>
<dbReference type="EC" id="1.5.1.2" evidence="6 7"/>
<feature type="domain" description="Pyrroline-5-carboxylate reductase catalytic N-terminal" evidence="10">
    <location>
        <begin position="2"/>
        <end position="95"/>
    </location>
</feature>
<accession>A0A2S2JM71</accession>
<evidence type="ECO:0000313" key="12">
    <source>
        <dbReference type="EMBL" id="TPR42784.1"/>
    </source>
</evidence>
<dbReference type="Pfam" id="PF14748">
    <property type="entry name" value="P5CR_dimer"/>
    <property type="match status" value="1"/>
</dbReference>
<dbReference type="PROSITE" id="PS00521">
    <property type="entry name" value="P5CR"/>
    <property type="match status" value="1"/>
</dbReference>
<evidence type="ECO:0000259" key="11">
    <source>
        <dbReference type="Pfam" id="PF14748"/>
    </source>
</evidence>
<dbReference type="RefSeq" id="WP_108983129.1">
    <property type="nucleotide sequence ID" value="NZ_BAABXB010000088.1"/>
</dbReference>
<dbReference type="Gene3D" id="3.40.50.720">
    <property type="entry name" value="NAD(P)-binding Rossmann-like Domain"/>
    <property type="match status" value="1"/>
</dbReference>
<dbReference type="GO" id="GO:0004735">
    <property type="term" value="F:pyrroline-5-carboxylate reductase activity"/>
    <property type="evidence" value="ECO:0007669"/>
    <property type="project" value="UniProtKB-UniRule"/>
</dbReference>
<dbReference type="Gene3D" id="1.10.3730.10">
    <property type="entry name" value="ProC C-terminal domain-like"/>
    <property type="match status" value="1"/>
</dbReference>
<comment type="pathway">
    <text evidence="6 9">Amino-acid biosynthesis; L-proline biosynthesis; L-proline from L-glutamate 5-semialdehyde: step 1/1.</text>
</comment>
<proteinExistence type="inferred from homology"/>
<evidence type="ECO:0000256" key="7">
    <source>
        <dbReference type="NCBIfam" id="TIGR00112"/>
    </source>
</evidence>
<dbReference type="InterPro" id="IPR053790">
    <property type="entry name" value="P5CR-like_CS"/>
</dbReference>
<feature type="domain" description="Pyrroline-5-carboxylate reductase dimerisation" evidence="11">
    <location>
        <begin position="161"/>
        <end position="259"/>
    </location>
</feature>
<dbReference type="InterPro" id="IPR008927">
    <property type="entry name" value="6-PGluconate_DH-like_C_sf"/>
</dbReference>
<dbReference type="AlphaFoldDB" id="A0A2S2JM71"/>
<dbReference type="GeneID" id="58108969"/>
<evidence type="ECO:0000256" key="5">
    <source>
        <dbReference type="ARBA" id="ARBA00058118"/>
    </source>
</evidence>
<dbReference type="GO" id="GO:0055129">
    <property type="term" value="P:L-proline biosynthetic process"/>
    <property type="evidence" value="ECO:0007669"/>
    <property type="project" value="UniProtKB-UniRule"/>
</dbReference>
<comment type="catalytic activity">
    <reaction evidence="6 9">
        <text>L-proline + NADP(+) = (S)-1-pyrroline-5-carboxylate + NADPH + 2 H(+)</text>
        <dbReference type="Rhea" id="RHEA:14109"/>
        <dbReference type="ChEBI" id="CHEBI:15378"/>
        <dbReference type="ChEBI" id="CHEBI:17388"/>
        <dbReference type="ChEBI" id="CHEBI:57783"/>
        <dbReference type="ChEBI" id="CHEBI:58349"/>
        <dbReference type="ChEBI" id="CHEBI:60039"/>
        <dbReference type="EC" id="1.5.1.2"/>
    </reaction>
</comment>
<evidence type="ECO:0000256" key="8">
    <source>
        <dbReference type="PIRSR" id="PIRSR000193-1"/>
    </source>
</evidence>
<keyword evidence="3 6" id="KW-0521">NADP</keyword>
<comment type="similarity">
    <text evidence="1 6 9">Belongs to the pyrroline-5-carboxylate reductase family.</text>
</comment>
<evidence type="ECO:0000313" key="13">
    <source>
        <dbReference type="Proteomes" id="UP000784700"/>
    </source>
</evidence>
<feature type="binding site" evidence="8">
    <location>
        <begin position="6"/>
        <end position="11"/>
    </location>
    <ligand>
        <name>NADP(+)</name>
        <dbReference type="ChEBI" id="CHEBI:58349"/>
    </ligand>
</feature>
<dbReference type="EMBL" id="QUBG01000012">
    <property type="protein sequence ID" value="TPR42784.1"/>
    <property type="molecule type" value="Genomic_DNA"/>
</dbReference>
<dbReference type="InterPro" id="IPR036291">
    <property type="entry name" value="NAD(P)-bd_dom_sf"/>
</dbReference>
<dbReference type="Pfam" id="PF03807">
    <property type="entry name" value="F420_oxidored"/>
    <property type="match status" value="1"/>
</dbReference>
<dbReference type="PANTHER" id="PTHR11645:SF53">
    <property type="entry name" value="PYRROLINE-5-CARBOXYLATE REDUCTASE 3"/>
    <property type="match status" value="1"/>
</dbReference>
<evidence type="ECO:0000259" key="10">
    <source>
        <dbReference type="Pfam" id="PF03807"/>
    </source>
</evidence>
<dbReference type="Proteomes" id="UP000784700">
    <property type="component" value="Unassembled WGS sequence"/>
</dbReference>
<dbReference type="SUPFAM" id="SSF48179">
    <property type="entry name" value="6-phosphogluconate dehydrogenase C-terminal domain-like"/>
    <property type="match status" value="1"/>
</dbReference>
<evidence type="ECO:0000256" key="9">
    <source>
        <dbReference type="RuleBase" id="RU003903"/>
    </source>
</evidence>
<dbReference type="OrthoDB" id="9805754at2"/>
<keyword evidence="6" id="KW-0963">Cytoplasm</keyword>
<keyword evidence="2 6" id="KW-0641">Proline biosynthesis</keyword>
<comment type="caution">
    <text evidence="12">The sequence shown here is derived from an EMBL/GenBank/DDBJ whole genome shotgun (WGS) entry which is preliminary data.</text>
</comment>
<gene>
    <name evidence="6 12" type="primary">proC</name>
    <name evidence="12" type="ORF">DY130_07240</name>
</gene>
<name>A0A2S2JM71_9LACO</name>
<sequence>MKIGFIGVGSMAKAMIKGFVNSKNINSNDILIHSKHADNYINFAKEYGLTAMNSNEELVKNSDCIVLSVNPNQVIDVLKDIRDLLSVGNKILLSIVWNYSLNRLEELTDYDLPIFRMVPNVNVEVNAGSLLYAYNENVSEETLNDILSNFKLLGEMINLTENKLNTAGALVGCTPAYAYLFADTFSRIAVKYGLSKSESNKMIAQSIKGSMDMISKSDSNPTDLMDEVCSPGGSTIKGLLALKENGFENAIDKCFDATQDN</sequence>
<comment type="catalytic activity">
    <reaction evidence="6">
        <text>L-proline + NAD(+) = (S)-1-pyrroline-5-carboxylate + NADH + 2 H(+)</text>
        <dbReference type="Rhea" id="RHEA:14105"/>
        <dbReference type="ChEBI" id="CHEBI:15378"/>
        <dbReference type="ChEBI" id="CHEBI:17388"/>
        <dbReference type="ChEBI" id="CHEBI:57540"/>
        <dbReference type="ChEBI" id="CHEBI:57945"/>
        <dbReference type="ChEBI" id="CHEBI:60039"/>
        <dbReference type="EC" id="1.5.1.2"/>
    </reaction>
</comment>
<evidence type="ECO:0000256" key="6">
    <source>
        <dbReference type="HAMAP-Rule" id="MF_01925"/>
    </source>
</evidence>
<dbReference type="HAMAP" id="MF_01925">
    <property type="entry name" value="P5C_reductase"/>
    <property type="match status" value="1"/>
</dbReference>
<evidence type="ECO:0000256" key="1">
    <source>
        <dbReference type="ARBA" id="ARBA00005525"/>
    </source>
</evidence>
<dbReference type="InterPro" id="IPR028939">
    <property type="entry name" value="P5C_Rdtase_cat_N"/>
</dbReference>
<keyword evidence="4 6" id="KW-0560">Oxidoreductase</keyword>
<dbReference type="PIRSF" id="PIRSF000193">
    <property type="entry name" value="Pyrrol-5-carb_rd"/>
    <property type="match status" value="1"/>
</dbReference>
<feature type="binding site" evidence="8">
    <location>
        <position position="55"/>
    </location>
    <ligand>
        <name>NADPH</name>
        <dbReference type="ChEBI" id="CHEBI:57783"/>
    </ligand>
</feature>
<dbReference type="FunFam" id="1.10.3730.10:FF:000001">
    <property type="entry name" value="Pyrroline-5-carboxylate reductase"/>
    <property type="match status" value="1"/>
</dbReference>
<dbReference type="PANTHER" id="PTHR11645">
    <property type="entry name" value="PYRROLINE-5-CARBOXYLATE REDUCTASE"/>
    <property type="match status" value="1"/>
</dbReference>
<comment type="subcellular location">
    <subcellularLocation>
        <location evidence="6">Cytoplasm</location>
    </subcellularLocation>
</comment>
<dbReference type="NCBIfam" id="TIGR00112">
    <property type="entry name" value="proC"/>
    <property type="match status" value="1"/>
</dbReference>
<feature type="binding site" evidence="8">
    <location>
        <position position="34"/>
    </location>
    <ligand>
        <name>NADP(+)</name>
        <dbReference type="ChEBI" id="CHEBI:58349"/>
    </ligand>
</feature>
<reference evidence="12" key="1">
    <citation type="submission" date="2018-08" db="EMBL/GenBank/DDBJ databases">
        <title>Comparative genomics of wild bee and flower associated Lactobacillus reveals potential adaptation to the bee host.</title>
        <authorList>
            <person name="Vuong H.Q."/>
            <person name="Mcfrederick Q.S."/>
        </authorList>
    </citation>
    <scope>NUCLEOTIDE SEQUENCE</scope>
    <source>
        <strain evidence="12">HV_63</strain>
    </source>
</reference>
<evidence type="ECO:0000256" key="4">
    <source>
        <dbReference type="ARBA" id="ARBA00023002"/>
    </source>
</evidence>
<dbReference type="InterPro" id="IPR029036">
    <property type="entry name" value="P5CR_dimer"/>
</dbReference>